<gene>
    <name evidence="1" type="ORF">ACEZ3G_08900</name>
</gene>
<comment type="caution">
    <text evidence="1">The sequence shown here is derived from an EMBL/GenBank/DDBJ whole genome shotgun (WGS) entry which is preliminary data.</text>
</comment>
<organism evidence="1 2">
    <name type="scientific">Meishania litoralis</name>
    <dbReference type="NCBI Taxonomy" id="3434685"/>
    <lineage>
        <taxon>Bacteria</taxon>
        <taxon>Pseudomonadati</taxon>
        <taxon>Bacteroidota</taxon>
        <taxon>Flavobacteriia</taxon>
        <taxon>Flavobacteriales</taxon>
        <taxon>Flavobacteriaceae</taxon>
        <taxon>Meishania</taxon>
    </lineage>
</organism>
<dbReference type="EC" id="3.1.-.-" evidence="1"/>
<reference evidence="1" key="1">
    <citation type="submission" date="2024-09" db="EMBL/GenBank/DDBJ databases">
        <authorList>
            <person name="Liu J."/>
        </authorList>
    </citation>
    <scope>NUCLEOTIDE SEQUENCE</scope>
    <source>
        <strain evidence="1">NBU2967</strain>
    </source>
</reference>
<dbReference type="Proteomes" id="UP001595191">
    <property type="component" value="Unassembled WGS sequence"/>
</dbReference>
<accession>A0ACC7LIQ0</accession>
<name>A0ACC7LIQ0_9FLAO</name>
<keyword evidence="1" id="KW-0378">Hydrolase</keyword>
<keyword evidence="2" id="KW-1185">Reference proteome</keyword>
<sequence>MKLQTHIPLNKAEKPIDYDSSILLLGSCFSNNIGQKFGYFQFRSAHNPFGILFHPKAIENLIAKSIAQKEYSEDDIFFLNEQWHCYDVHSDLSDASKDRLVQKLNKGLTGAYQQIKESTHVIVTLGTSWVYRRTDAGRIVANCHKVPQKEFEKLLLSIDDISKSLRNIIDSIRVVNQKALIIFTVSPVRHLKDGFTENQLSKSRLISAIHDILGVPPLGVKGLSPSFGGGRGEAYFPSYEIMMDELRDYRFYESDMVHPNQVAIDYIWERFRQSWISEKAYPVMEQVDAVQKGLAHRPFNADSLRHKEFRKSLEGKITYLKERYPHMIFYQ</sequence>
<evidence type="ECO:0000313" key="2">
    <source>
        <dbReference type="Proteomes" id="UP001595191"/>
    </source>
</evidence>
<evidence type="ECO:0000313" key="1">
    <source>
        <dbReference type="EMBL" id="MFH6603591.1"/>
    </source>
</evidence>
<protein>
    <submittedName>
        <fullName evidence="1">GSCFA domain-containing protein</fullName>
        <ecNumber evidence="1">3.1.-.-</ecNumber>
    </submittedName>
</protein>
<dbReference type="EMBL" id="JBHFPV010000001">
    <property type="protein sequence ID" value="MFH6603591.1"/>
    <property type="molecule type" value="Genomic_DNA"/>
</dbReference>
<proteinExistence type="predicted"/>